<proteinExistence type="predicted"/>
<evidence type="ECO:0000256" key="1">
    <source>
        <dbReference type="SAM" id="Phobius"/>
    </source>
</evidence>
<sequence>MPMIPAAFRQSRALKFAGGALVALIALDLIAAVVTVWFGAELLRK</sequence>
<keyword evidence="1" id="KW-1133">Transmembrane helix</keyword>
<keyword evidence="3" id="KW-1185">Reference proteome</keyword>
<feature type="transmembrane region" description="Helical" evidence="1">
    <location>
        <begin position="21"/>
        <end position="40"/>
    </location>
</feature>
<accession>A0ABT0RZP6</accession>
<organism evidence="2 3">
    <name type="scientific">Sphingomonas hankyongi</name>
    <dbReference type="NCBI Taxonomy" id="2908209"/>
    <lineage>
        <taxon>Bacteria</taxon>
        <taxon>Pseudomonadati</taxon>
        <taxon>Pseudomonadota</taxon>
        <taxon>Alphaproteobacteria</taxon>
        <taxon>Sphingomonadales</taxon>
        <taxon>Sphingomonadaceae</taxon>
        <taxon>Sphingomonas</taxon>
    </lineage>
</organism>
<protein>
    <submittedName>
        <fullName evidence="2">Uncharacterized protein</fullName>
    </submittedName>
</protein>
<comment type="caution">
    <text evidence="2">The sequence shown here is derived from an EMBL/GenBank/DDBJ whole genome shotgun (WGS) entry which is preliminary data.</text>
</comment>
<keyword evidence="1" id="KW-0812">Transmembrane</keyword>
<dbReference type="RefSeq" id="WP_249830531.1">
    <property type="nucleotide sequence ID" value="NZ_JAMGBE010000001.1"/>
</dbReference>
<dbReference type="EMBL" id="JAMGBE010000001">
    <property type="protein sequence ID" value="MCL6729046.1"/>
    <property type="molecule type" value="Genomic_DNA"/>
</dbReference>
<reference evidence="2" key="1">
    <citation type="submission" date="2022-05" db="EMBL/GenBank/DDBJ databases">
        <authorList>
            <person name="Jo J.-H."/>
            <person name="Im W.-T."/>
        </authorList>
    </citation>
    <scope>NUCLEOTIDE SEQUENCE</scope>
    <source>
        <strain evidence="2">SE220</strain>
    </source>
</reference>
<evidence type="ECO:0000313" key="2">
    <source>
        <dbReference type="EMBL" id="MCL6729046.1"/>
    </source>
</evidence>
<keyword evidence="1" id="KW-0472">Membrane</keyword>
<dbReference type="Proteomes" id="UP001165342">
    <property type="component" value="Unassembled WGS sequence"/>
</dbReference>
<evidence type="ECO:0000313" key="3">
    <source>
        <dbReference type="Proteomes" id="UP001165342"/>
    </source>
</evidence>
<name>A0ABT0RZP6_9SPHN</name>
<gene>
    <name evidence="2" type="ORF">LZ538_03120</name>
</gene>